<dbReference type="InterPro" id="IPR004638">
    <property type="entry name" value="EmrB-like"/>
</dbReference>
<reference evidence="9 11" key="1">
    <citation type="journal article" date="2016" name="BMC Genomics">
        <title>Consensus pan-genome assembly of the specialised wine bacterium Oenococcus oeni.</title>
        <authorList>
            <person name="Sternes P.R."/>
            <person name="Borneman A.R."/>
        </authorList>
    </citation>
    <scope>NUCLEOTIDE SEQUENCE [LARGE SCALE GENOMIC DNA]</scope>
    <source>
        <strain evidence="9 11">AWRIB661</strain>
    </source>
</reference>
<feature type="transmembrane region" description="Helical" evidence="7">
    <location>
        <begin position="463"/>
        <end position="485"/>
    </location>
</feature>
<evidence type="ECO:0000256" key="6">
    <source>
        <dbReference type="ARBA" id="ARBA00023136"/>
    </source>
</evidence>
<organism evidence="9 11">
    <name type="scientific">Oenococcus oeni</name>
    <name type="common">Leuconostoc oenos</name>
    <dbReference type="NCBI Taxonomy" id="1247"/>
    <lineage>
        <taxon>Bacteria</taxon>
        <taxon>Bacillati</taxon>
        <taxon>Bacillota</taxon>
        <taxon>Bacilli</taxon>
        <taxon>Lactobacillales</taxon>
        <taxon>Lactobacillaceae</taxon>
        <taxon>Oenococcus</taxon>
    </lineage>
</organism>
<dbReference type="AlphaFoldDB" id="A0A483BD60"/>
<evidence type="ECO:0000256" key="5">
    <source>
        <dbReference type="ARBA" id="ARBA00022989"/>
    </source>
</evidence>
<feature type="transmembrane region" description="Helical" evidence="7">
    <location>
        <begin position="302"/>
        <end position="324"/>
    </location>
</feature>
<dbReference type="EMBL" id="LR031358">
    <property type="protein sequence ID" value="VDB97027.1"/>
    <property type="molecule type" value="Genomic_DNA"/>
</dbReference>
<keyword evidence="4 7" id="KW-0812">Transmembrane</keyword>
<dbReference type="PROSITE" id="PS50850">
    <property type="entry name" value="MFS"/>
    <property type="match status" value="1"/>
</dbReference>
<dbReference type="Pfam" id="PF07690">
    <property type="entry name" value="MFS_1"/>
    <property type="match status" value="1"/>
</dbReference>
<gene>
    <name evidence="9" type="ORF">ATX59_00495</name>
    <name evidence="10" type="ORF">OENI_0099</name>
</gene>
<feature type="transmembrane region" description="Helical" evidence="7">
    <location>
        <begin position="199"/>
        <end position="221"/>
    </location>
</feature>
<feature type="transmembrane region" description="Helical" evidence="7">
    <location>
        <begin position="53"/>
        <end position="74"/>
    </location>
</feature>
<keyword evidence="5 7" id="KW-1133">Transmembrane helix</keyword>
<evidence type="ECO:0000313" key="10">
    <source>
        <dbReference type="EMBL" id="VDB97027.1"/>
    </source>
</evidence>
<evidence type="ECO:0000259" key="8">
    <source>
        <dbReference type="PROSITE" id="PS50850"/>
    </source>
</evidence>
<feature type="transmembrane region" description="Helical" evidence="7">
    <location>
        <begin position="336"/>
        <end position="355"/>
    </location>
</feature>
<sequence>MNQKEGIIDKTTMTTAWVLVFGALAPLLDSTMINIAVHSLVRNLHSSVSTIQWAVTGYVLATAIAVTFSSWLLNQFDGKKVFLAGEILFAFGSVLSALAINAQFLIGARLIQGFAGGIIMPLLTTLLVQTAGQKVMGQMMATVGLPIIIGPLVGPIIGGIIIKYLSWQWIFWVNVPVAVISILLILWKMPSYPAQNKSVKMDFVGIVFLAGATTSMIYGIVKAARKASFANKDTLLFIGLGLALALVYVIWAMRIKDKAVLPLNLFKYRSFNGSVLGLLIAGTVLNGAMLALPLFFQEVRGMSVMMAGLALIPQGVGMLVSRTLTGKLTDKFGAKYVVLTSLIITFIGTIPFYWFNHETSYWIIAPVLFIRGIGAGGILMPLMADSYTDMQGALIPAASIGSRTIQNIGSAFGTAIITTLITAYSNAKIKGFKQNISSANYHVKASNMSQFVARHLDLIQIHAFQYGFFCISIAALLIALPTFLLTNRIKKNQ</sequence>
<feature type="transmembrane region" description="Helical" evidence="7">
    <location>
        <begin position="12"/>
        <end position="33"/>
    </location>
</feature>
<feature type="domain" description="Major facilitator superfamily (MFS) profile" evidence="8">
    <location>
        <begin position="15"/>
        <end position="490"/>
    </location>
</feature>
<evidence type="ECO:0000313" key="12">
    <source>
        <dbReference type="Proteomes" id="UP000294726"/>
    </source>
</evidence>
<feature type="transmembrane region" description="Helical" evidence="7">
    <location>
        <begin position="168"/>
        <end position="187"/>
    </location>
</feature>
<dbReference type="InterPro" id="IPR011701">
    <property type="entry name" value="MFS"/>
</dbReference>
<dbReference type="PANTHER" id="PTHR23501:SF1">
    <property type="entry name" value="TRANSPORT PROTEIN HSRA-RELATED"/>
    <property type="match status" value="1"/>
</dbReference>
<accession>A0A483BD60</accession>
<dbReference type="NCBIfam" id="TIGR00711">
    <property type="entry name" value="efflux_EmrB"/>
    <property type="match status" value="1"/>
</dbReference>
<evidence type="ECO:0000256" key="7">
    <source>
        <dbReference type="SAM" id="Phobius"/>
    </source>
</evidence>
<feature type="transmembrane region" description="Helical" evidence="7">
    <location>
        <begin position="361"/>
        <end position="384"/>
    </location>
</feature>
<protein>
    <submittedName>
        <fullName evidence="9">MFS transporter</fullName>
    </submittedName>
</protein>
<proteinExistence type="predicted"/>
<name>A0A483BD60_OENOE</name>
<evidence type="ECO:0000313" key="9">
    <source>
        <dbReference type="EMBL" id="OIM22193.1"/>
    </source>
</evidence>
<feature type="transmembrane region" description="Helical" evidence="7">
    <location>
        <begin position="106"/>
        <end position="128"/>
    </location>
</feature>
<dbReference type="RefSeq" id="WP_032818905.1">
    <property type="nucleotide sequence ID" value="NZ_LR031358.1"/>
</dbReference>
<feature type="transmembrane region" description="Helical" evidence="7">
    <location>
        <begin position="274"/>
        <end position="296"/>
    </location>
</feature>
<dbReference type="EMBL" id="MLOK01000007">
    <property type="protein sequence ID" value="OIM22193.1"/>
    <property type="molecule type" value="Genomic_DNA"/>
</dbReference>
<dbReference type="Proteomes" id="UP000294726">
    <property type="component" value="Chromosome"/>
</dbReference>
<dbReference type="Proteomes" id="UP000181728">
    <property type="component" value="Unassembled WGS sequence"/>
</dbReference>
<evidence type="ECO:0000256" key="3">
    <source>
        <dbReference type="ARBA" id="ARBA00022475"/>
    </source>
</evidence>
<dbReference type="GO" id="GO:0022857">
    <property type="term" value="F:transmembrane transporter activity"/>
    <property type="evidence" value="ECO:0007669"/>
    <property type="project" value="InterPro"/>
</dbReference>
<dbReference type="Gene3D" id="1.20.1250.20">
    <property type="entry name" value="MFS general substrate transporter like domains"/>
    <property type="match status" value="1"/>
</dbReference>
<keyword evidence="3" id="KW-1003">Cell membrane</keyword>
<dbReference type="PANTHER" id="PTHR23501">
    <property type="entry name" value="MAJOR FACILITATOR SUPERFAMILY"/>
    <property type="match status" value="1"/>
</dbReference>
<evidence type="ECO:0000256" key="2">
    <source>
        <dbReference type="ARBA" id="ARBA00022448"/>
    </source>
</evidence>
<reference evidence="10 12" key="2">
    <citation type="submission" date="2018-08" db="EMBL/GenBank/DDBJ databases">
        <authorList>
            <person name="Lorentzen P. G. S. M."/>
        </authorList>
    </citation>
    <scope>NUCLEOTIDE SEQUENCE [LARGE SCALE GENOMIC DNA]</scope>
    <source>
        <strain evidence="10 12">CRBO_1381</strain>
    </source>
</reference>
<feature type="transmembrane region" description="Helical" evidence="7">
    <location>
        <begin position="233"/>
        <end position="253"/>
    </location>
</feature>
<evidence type="ECO:0000256" key="1">
    <source>
        <dbReference type="ARBA" id="ARBA00004651"/>
    </source>
</evidence>
<evidence type="ECO:0000256" key="4">
    <source>
        <dbReference type="ARBA" id="ARBA00022692"/>
    </source>
</evidence>
<feature type="transmembrane region" description="Helical" evidence="7">
    <location>
        <begin position="405"/>
        <end position="424"/>
    </location>
</feature>
<dbReference type="CDD" id="cd17503">
    <property type="entry name" value="MFS_LmrB_MDR_like"/>
    <property type="match status" value="1"/>
</dbReference>
<dbReference type="SUPFAM" id="SSF103473">
    <property type="entry name" value="MFS general substrate transporter"/>
    <property type="match status" value="1"/>
</dbReference>
<keyword evidence="2" id="KW-0813">Transport</keyword>
<feature type="transmembrane region" description="Helical" evidence="7">
    <location>
        <begin position="140"/>
        <end position="162"/>
    </location>
</feature>
<dbReference type="InterPro" id="IPR020846">
    <property type="entry name" value="MFS_dom"/>
</dbReference>
<feature type="transmembrane region" description="Helical" evidence="7">
    <location>
        <begin position="81"/>
        <end position="100"/>
    </location>
</feature>
<keyword evidence="6 7" id="KW-0472">Membrane</keyword>
<comment type="subcellular location">
    <subcellularLocation>
        <location evidence="1">Cell membrane</location>
        <topology evidence="1">Multi-pass membrane protein</topology>
    </subcellularLocation>
</comment>
<evidence type="ECO:0000313" key="11">
    <source>
        <dbReference type="Proteomes" id="UP000181728"/>
    </source>
</evidence>
<dbReference type="Gene3D" id="1.20.1720.10">
    <property type="entry name" value="Multidrug resistance protein D"/>
    <property type="match status" value="1"/>
</dbReference>
<dbReference type="GO" id="GO:0005886">
    <property type="term" value="C:plasma membrane"/>
    <property type="evidence" value="ECO:0007669"/>
    <property type="project" value="UniProtKB-SubCell"/>
</dbReference>
<dbReference type="InterPro" id="IPR036259">
    <property type="entry name" value="MFS_trans_sf"/>
</dbReference>